<dbReference type="Proteomes" id="UP000644660">
    <property type="component" value="Unassembled WGS sequence"/>
</dbReference>
<sequence>MESNDYLLHIWTETVENLFFDEKSSNYFNHLKKLRYISVQLNNKYKFDEYIWNVVIDSISLIVKRYSNNLNADNLQGIENSLDIFNVFFDLKNEILIYFSKDKSILDNSTKKIEKIFCTNLNLNISMIWNVILLKILNYDNICSTHSSLLNYTRLITYIESLKSSNQEDVAVVSVEALELAINNIINSMIENNENCDSSFIIKILKIQQIRDKIYHIYQIDGDGIQPYLIKYLENDRNENVSLINLLKDSKLTDETLSILYRFYQIRRNSNQFLADMLKYRSVEFENNNWNELLNKIDLFDTFETKISSMYHEKYNKQFEKDTSLEVYKNKFNFKHSQMISVMNKNDTEDHPNIASKIIDQYRQALRNNFKASIENAQLFYESLLVVLDSYYDTTLESGSKCGFRIDFMSTTYALSMLVLNYTPDLELFIKCYYAPKLLKRMITYQNIWISEYSTLNSFDSILIDMLPNKIGRPLINMITQFVQTFKKPEPLEDTNCEFYGTYLKGAEYSFSLPTTKPLFPDCHLKSKWEKILSGPEGMSSGKSLDQSIHIIEMSSPFLDTIGNPVTLLLPINLASILFCFNKVDVRDISDIKRLLNVERSEENQIVFGLKALLKQKLLLKKNSTFKLNIVDIPVESLDKDGILRIL</sequence>
<dbReference type="EMBL" id="CAEFZW010000004">
    <property type="protein sequence ID" value="CAB4254539.1"/>
    <property type="molecule type" value="Genomic_DNA"/>
</dbReference>
<protein>
    <submittedName>
        <fullName evidence="1">Uncharacterized protein</fullName>
    </submittedName>
</protein>
<evidence type="ECO:0000313" key="1">
    <source>
        <dbReference type="EMBL" id="CAB4254539.1"/>
    </source>
</evidence>
<reference evidence="1 2" key="1">
    <citation type="submission" date="2020-05" db="EMBL/GenBank/DDBJ databases">
        <authorList>
            <person name="Casaregola S."/>
            <person name="Devillers H."/>
            <person name="Grondin C."/>
        </authorList>
    </citation>
    <scope>NUCLEOTIDE SEQUENCE [LARGE SCALE GENOMIC DNA]</scope>
    <source>
        <strain evidence="1 2">CLIB 1767</strain>
    </source>
</reference>
<dbReference type="AlphaFoldDB" id="A0A8H2VFA0"/>
<keyword evidence="2" id="KW-1185">Reference proteome</keyword>
<evidence type="ECO:0000313" key="2">
    <source>
        <dbReference type="Proteomes" id="UP000644660"/>
    </source>
</evidence>
<comment type="caution">
    <text evidence="1">The sequence shown here is derived from an EMBL/GenBank/DDBJ whole genome shotgun (WGS) entry which is preliminary data.</text>
</comment>
<dbReference type="GeneID" id="64857538"/>
<name>A0A8H2VFA0_9SACH</name>
<dbReference type="SUPFAM" id="SSF75632">
    <property type="entry name" value="Cullin homology domain"/>
    <property type="match status" value="1"/>
</dbReference>
<proteinExistence type="predicted"/>
<organism evidence="1 2">
    <name type="scientific">Maudiozyma barnettii</name>
    <dbReference type="NCBI Taxonomy" id="61262"/>
    <lineage>
        <taxon>Eukaryota</taxon>
        <taxon>Fungi</taxon>
        <taxon>Dikarya</taxon>
        <taxon>Ascomycota</taxon>
        <taxon>Saccharomycotina</taxon>
        <taxon>Saccharomycetes</taxon>
        <taxon>Saccharomycetales</taxon>
        <taxon>Saccharomycetaceae</taxon>
        <taxon>Maudiozyma</taxon>
    </lineage>
</organism>
<dbReference type="InterPro" id="IPR036317">
    <property type="entry name" value="Cullin_homology_sf"/>
</dbReference>
<gene>
    <name evidence="1" type="ORF">KABA2_04S08602</name>
</gene>
<accession>A0A8H2VFA0</accession>
<dbReference type="OrthoDB" id="4045473at2759"/>
<dbReference type="RefSeq" id="XP_041406383.1">
    <property type="nucleotide sequence ID" value="XM_041550449.1"/>
</dbReference>